<evidence type="ECO:0000259" key="2">
    <source>
        <dbReference type="Pfam" id="PF07435"/>
    </source>
</evidence>
<keyword evidence="1" id="KW-1133">Transmembrane helix</keyword>
<keyword evidence="1" id="KW-0812">Transmembrane</keyword>
<comment type="caution">
    <text evidence="3">The sequence shown here is derived from an EMBL/GenBank/DDBJ whole genome shotgun (WGS) entry which is preliminary data.</text>
</comment>
<evidence type="ECO:0000256" key="1">
    <source>
        <dbReference type="SAM" id="Phobius"/>
    </source>
</evidence>
<evidence type="ECO:0000313" key="4">
    <source>
        <dbReference type="Proteomes" id="UP001280897"/>
    </source>
</evidence>
<keyword evidence="1" id="KW-0472">Membrane</keyword>
<organism evidence="3 4">
    <name type="scientific">Pediococcus acidilactici</name>
    <dbReference type="NCBI Taxonomy" id="1254"/>
    <lineage>
        <taxon>Bacteria</taxon>
        <taxon>Bacillati</taxon>
        <taxon>Bacillota</taxon>
        <taxon>Bacilli</taxon>
        <taxon>Lactobacillales</taxon>
        <taxon>Lactobacillaceae</taxon>
        <taxon>Pediococcus</taxon>
        <taxon>Pediococcus acidilactici group</taxon>
    </lineage>
</organism>
<accession>A0AAN5Y932</accession>
<proteinExistence type="predicted"/>
<evidence type="ECO:0000313" key="3">
    <source>
        <dbReference type="EMBL" id="MDV2620928.1"/>
    </source>
</evidence>
<feature type="domain" description="Regulatory protein YycH" evidence="2">
    <location>
        <begin position="10"/>
        <end position="425"/>
    </location>
</feature>
<reference evidence="3" key="1">
    <citation type="journal article" date="2023" name="PeerJ">
        <title>Selection and evaluation of lactic acid bacteria from chicken feces in Thailand as potential probiotics.</title>
        <authorList>
            <person name="Khurajog B."/>
            <person name="Disastra Y."/>
            <person name="Lawwyne L.D."/>
            <person name="Sirichokchatchawan W."/>
            <person name="Niyomtham W."/>
            <person name="Yindee J."/>
            <person name="Hampson D.J."/>
            <person name="Prapasarakul N."/>
        </authorList>
    </citation>
    <scope>NUCLEOTIDE SEQUENCE</scope>
    <source>
        <strain evidence="3">BF9</strain>
    </source>
</reference>
<protein>
    <submittedName>
        <fullName evidence="3">Two-component system activity regulator YycH</fullName>
    </submittedName>
</protein>
<feature type="transmembrane region" description="Helical" evidence="1">
    <location>
        <begin position="12"/>
        <end position="30"/>
    </location>
</feature>
<gene>
    <name evidence="3" type="primary">yycH</name>
    <name evidence="3" type="ORF">R0G89_04175</name>
</gene>
<sequence length="431" mass="49229">MKDTKTRRIIRHALLAILAIMSISLSWLIWTNPARYGGSRHIANEKVQSNQVKRDMSDVILPTQIIYTNHDKQQLINNSKKNLPKMIVAEVSKWRLESSTRVSRGNKERFMDYATMDRSVMLKYPSNITTQIFNGVYDQKLNSNYEISQVVINLDKRNEFFLLNDKTYDVYQIKVSRQNLKNLRQLVQGNDQVYAVKETVMNHRLINDYYKAPAVPYNSFLINEESSSVFTANLLTNTDADSIDTKKTKDGVVYVTNDNTKRLLVRNNGQVTFNNASGNGGGDGLNNNIEKSFLQMKQLGVQADTNVRYFDFQLAKRQAEFRDYVAGFPIFNEDGLGTIKVARQSNELTTSFSIYNLQVPVPSKGGTKQLPTTEEVLNQLSYQGINPKDIKDIEIGYQWAGKVAANTTVELEPTWYVNYRGEWTAYQNLAS</sequence>
<dbReference type="CDD" id="cd15787">
    <property type="entry name" value="YycH_N"/>
    <property type="match status" value="1"/>
</dbReference>
<dbReference type="Proteomes" id="UP001280897">
    <property type="component" value="Unassembled WGS sequence"/>
</dbReference>
<dbReference type="AlphaFoldDB" id="A0AAN5Y932"/>
<dbReference type="EMBL" id="JAWJAV010000002">
    <property type="protein sequence ID" value="MDV2620928.1"/>
    <property type="molecule type" value="Genomic_DNA"/>
</dbReference>
<dbReference type="InterPro" id="IPR009996">
    <property type="entry name" value="YycH"/>
</dbReference>
<dbReference type="RefSeq" id="WP_056985128.1">
    <property type="nucleotide sequence ID" value="NZ_CP050079.1"/>
</dbReference>
<dbReference type="GeneID" id="57366811"/>
<dbReference type="Gene3D" id="3.10.450.310">
    <property type="match status" value="1"/>
</dbReference>
<dbReference type="Pfam" id="PF07435">
    <property type="entry name" value="YycH"/>
    <property type="match status" value="1"/>
</dbReference>
<reference evidence="3" key="2">
    <citation type="submission" date="2023-10" db="EMBL/GenBank/DDBJ databases">
        <authorList>
            <person name="Khurajog B."/>
        </authorList>
    </citation>
    <scope>NUCLEOTIDE SEQUENCE</scope>
    <source>
        <strain evidence="3">BF9</strain>
    </source>
</reference>
<name>A0AAN5Y932_PEDAC</name>